<dbReference type="OrthoDB" id="6236007at2759"/>
<keyword evidence="3" id="KW-1185">Reference proteome</keyword>
<dbReference type="InterPro" id="IPR003886">
    <property type="entry name" value="NIDO_dom"/>
</dbReference>
<dbReference type="AlphaFoldDB" id="A0A2G9T6E4"/>
<dbReference type="GO" id="GO:0007160">
    <property type="term" value="P:cell-matrix adhesion"/>
    <property type="evidence" value="ECO:0007669"/>
    <property type="project" value="InterPro"/>
</dbReference>
<organism evidence="2 3">
    <name type="scientific">Teladorsagia circumcincta</name>
    <name type="common">Brown stomach worm</name>
    <name type="synonym">Ostertagia circumcincta</name>
    <dbReference type="NCBI Taxonomy" id="45464"/>
    <lineage>
        <taxon>Eukaryota</taxon>
        <taxon>Metazoa</taxon>
        <taxon>Ecdysozoa</taxon>
        <taxon>Nematoda</taxon>
        <taxon>Chromadorea</taxon>
        <taxon>Rhabditida</taxon>
        <taxon>Rhabditina</taxon>
        <taxon>Rhabditomorpha</taxon>
        <taxon>Strongyloidea</taxon>
        <taxon>Trichostrongylidae</taxon>
        <taxon>Teladorsagia</taxon>
    </lineage>
</organism>
<dbReference type="Proteomes" id="UP000230423">
    <property type="component" value="Unassembled WGS sequence"/>
</dbReference>
<accession>A0A2G9T6E4</accession>
<reference evidence="2 3" key="1">
    <citation type="submission" date="2015-09" db="EMBL/GenBank/DDBJ databases">
        <title>Draft genome of the parasitic nematode Teladorsagia circumcincta isolate WARC Sus (inbred).</title>
        <authorList>
            <person name="Mitreva M."/>
        </authorList>
    </citation>
    <scope>NUCLEOTIDE SEQUENCE [LARGE SCALE GENOMIC DNA]</scope>
    <source>
        <strain evidence="2 3">S</strain>
    </source>
</reference>
<dbReference type="InterPro" id="IPR014756">
    <property type="entry name" value="Ig_E-set"/>
</dbReference>
<dbReference type="PROSITE" id="PS51220">
    <property type="entry name" value="NIDO"/>
    <property type="match status" value="1"/>
</dbReference>
<feature type="non-terminal residue" evidence="2">
    <location>
        <position position="1"/>
    </location>
</feature>
<evidence type="ECO:0000259" key="1">
    <source>
        <dbReference type="PROSITE" id="PS51220"/>
    </source>
</evidence>
<gene>
    <name evidence="2" type="ORF">TELCIR_25111</name>
</gene>
<evidence type="ECO:0000313" key="3">
    <source>
        <dbReference type="Proteomes" id="UP000230423"/>
    </source>
</evidence>
<feature type="domain" description="NIDO" evidence="1">
    <location>
        <begin position="1"/>
        <end position="44"/>
    </location>
</feature>
<name>A0A2G9T6E4_TELCI</name>
<sequence>VGFNGGNGTGFYQLPFSSEGNSYKLVQFGSTQVAGRWLARIDEQIQYGGCTNDSTGKVVVNDRSFIALDGVLEGSMELSQQYGNMLGGFALNVTGPCLLPTDVIKMQFDEITVDCERVDMVIARCVIPTNTVFRIGFVDVKLSVDAGKNYPWHTKFYISASTVNILRIKDALGFDR</sequence>
<evidence type="ECO:0000313" key="2">
    <source>
        <dbReference type="EMBL" id="PIO53549.1"/>
    </source>
</evidence>
<dbReference type="EMBL" id="KZ410800">
    <property type="protein sequence ID" value="PIO53549.1"/>
    <property type="molecule type" value="Genomic_DNA"/>
</dbReference>
<proteinExistence type="predicted"/>
<protein>
    <recommendedName>
        <fullName evidence="1">NIDO domain-containing protein</fullName>
    </recommendedName>
</protein>
<dbReference type="SUPFAM" id="SSF81296">
    <property type="entry name" value="E set domains"/>
    <property type="match status" value="1"/>
</dbReference>